<dbReference type="STRING" id="2512241.A0A553IDW4"/>
<dbReference type="GO" id="GO:0030497">
    <property type="term" value="P:fatty acid elongation"/>
    <property type="evidence" value="ECO:0007669"/>
    <property type="project" value="TreeGrafter"/>
</dbReference>
<dbReference type="EC" id="4.2.1.134" evidence="4 14"/>
<evidence type="ECO:0000256" key="12">
    <source>
        <dbReference type="ARBA" id="ARBA00023239"/>
    </source>
</evidence>
<dbReference type="PANTHER" id="PTHR11035">
    <property type="entry name" value="VERY-LONG-CHAIN (3R)-3-HYDROXYACYL-COA DEHYDRATASE"/>
    <property type="match status" value="1"/>
</dbReference>
<keyword evidence="9 14" id="KW-0443">Lipid metabolism</keyword>
<dbReference type="GO" id="GO:0102158">
    <property type="term" value="F:very-long-chain (3R)-3-hydroxyacyl-CoA dehydratase activity"/>
    <property type="evidence" value="ECO:0007669"/>
    <property type="project" value="UniProtKB-EC"/>
</dbReference>
<comment type="pathway">
    <text evidence="2 14">Lipid metabolism; fatty acid biosynthesis.</text>
</comment>
<evidence type="ECO:0000313" key="15">
    <source>
        <dbReference type="EMBL" id="TRX98395.1"/>
    </source>
</evidence>
<evidence type="ECO:0000256" key="13">
    <source>
        <dbReference type="ARBA" id="ARBA00036671"/>
    </source>
</evidence>
<keyword evidence="8 14" id="KW-1133">Transmembrane helix</keyword>
<evidence type="ECO:0000256" key="3">
    <source>
        <dbReference type="ARBA" id="ARBA00007811"/>
    </source>
</evidence>
<keyword evidence="6 14" id="KW-0812">Transmembrane</keyword>
<evidence type="ECO:0000256" key="1">
    <source>
        <dbReference type="ARBA" id="ARBA00004141"/>
    </source>
</evidence>
<evidence type="ECO:0000256" key="10">
    <source>
        <dbReference type="ARBA" id="ARBA00023136"/>
    </source>
</evidence>
<comment type="subcellular location">
    <subcellularLocation>
        <location evidence="14">Endoplasmic reticulum membrane</location>
        <topology evidence="14">Multi-pass membrane protein</topology>
    </subcellularLocation>
    <subcellularLocation>
        <location evidence="1">Membrane</location>
        <topology evidence="1">Multi-pass membrane protein</topology>
    </subcellularLocation>
</comment>
<keyword evidence="7 14" id="KW-0276">Fatty acid metabolism</keyword>
<accession>A0A553IDW4</accession>
<comment type="caution">
    <text evidence="14">Lacks conserved residue(s) required for the propagation of feature annotation.</text>
</comment>
<comment type="similarity">
    <text evidence="3 14">Belongs to the very long-chain fatty acids dehydratase HACD family.</text>
</comment>
<dbReference type="Proteomes" id="UP000319160">
    <property type="component" value="Unassembled WGS sequence"/>
</dbReference>
<evidence type="ECO:0000256" key="2">
    <source>
        <dbReference type="ARBA" id="ARBA00005194"/>
    </source>
</evidence>
<organism evidence="15 16">
    <name type="scientific">Xylaria flabelliformis</name>
    <dbReference type="NCBI Taxonomy" id="2512241"/>
    <lineage>
        <taxon>Eukaryota</taxon>
        <taxon>Fungi</taxon>
        <taxon>Dikarya</taxon>
        <taxon>Ascomycota</taxon>
        <taxon>Pezizomycotina</taxon>
        <taxon>Sordariomycetes</taxon>
        <taxon>Xylariomycetidae</taxon>
        <taxon>Xylariales</taxon>
        <taxon>Xylariaceae</taxon>
        <taxon>Xylaria</taxon>
    </lineage>
</organism>
<feature type="transmembrane region" description="Helical" evidence="14">
    <location>
        <begin position="7"/>
        <end position="27"/>
    </location>
</feature>
<evidence type="ECO:0000256" key="5">
    <source>
        <dbReference type="ARBA" id="ARBA00022516"/>
    </source>
</evidence>
<evidence type="ECO:0000256" key="7">
    <source>
        <dbReference type="ARBA" id="ARBA00022832"/>
    </source>
</evidence>
<dbReference type="GO" id="GO:0005789">
    <property type="term" value="C:endoplasmic reticulum membrane"/>
    <property type="evidence" value="ECO:0007669"/>
    <property type="project" value="UniProtKB-SubCell"/>
</dbReference>
<evidence type="ECO:0000256" key="11">
    <source>
        <dbReference type="ARBA" id="ARBA00023160"/>
    </source>
</evidence>
<reference evidence="16" key="1">
    <citation type="submission" date="2019-06" db="EMBL/GenBank/DDBJ databases">
        <title>Draft genome sequence of the griseofulvin-producing fungus Xylaria cubensis strain G536.</title>
        <authorList>
            <person name="Mead M.E."/>
            <person name="Raja H.A."/>
            <person name="Steenwyk J.L."/>
            <person name="Knowles S.L."/>
            <person name="Oberlies N.H."/>
            <person name="Rokas A."/>
        </authorList>
    </citation>
    <scope>NUCLEOTIDE SEQUENCE [LARGE SCALE GENOMIC DNA]</scope>
    <source>
        <strain evidence="16">G536</strain>
    </source>
</reference>
<dbReference type="OrthoDB" id="46988at2759"/>
<comment type="catalytic activity">
    <reaction evidence="13 14">
        <text>a very-long-chain (3R)-3-hydroxyacyl-CoA = a very-long-chain (2E)-enoyl-CoA + H2O</text>
        <dbReference type="Rhea" id="RHEA:45812"/>
        <dbReference type="ChEBI" id="CHEBI:15377"/>
        <dbReference type="ChEBI" id="CHEBI:83728"/>
        <dbReference type="ChEBI" id="CHEBI:85440"/>
        <dbReference type="EC" id="4.2.1.134"/>
    </reaction>
</comment>
<comment type="function">
    <text evidence="14">Catalyzes the third of the four reactions of the long-chain fatty acids elongation cycle. This endoplasmic reticulum-bound enzymatic process, allows the addition of two carbons to the chain of long- and very long-chain fatty acids/VLCFAs per cycle. This enzyme catalyzes the dehydration of the 3-hydroxyacyl-CoA intermediate into trans-2,3-enoyl-CoA, within each cycle of fatty acid elongation. Thereby, it participates to the production of VLCFAs of different chain lengths that are involved in multiple biological processes as precursors of membrane lipids and lipid mediators.</text>
</comment>
<keyword evidence="10 14" id="KW-0472">Membrane</keyword>
<evidence type="ECO:0000313" key="16">
    <source>
        <dbReference type="Proteomes" id="UP000319160"/>
    </source>
</evidence>
<dbReference type="EMBL" id="VFLP01000002">
    <property type="protein sequence ID" value="TRX98395.1"/>
    <property type="molecule type" value="Genomic_DNA"/>
</dbReference>
<dbReference type="GO" id="GO:0042761">
    <property type="term" value="P:very long-chain fatty acid biosynthetic process"/>
    <property type="evidence" value="ECO:0007669"/>
    <property type="project" value="TreeGrafter"/>
</dbReference>
<dbReference type="AlphaFoldDB" id="A0A553IDW4"/>
<dbReference type="UniPathway" id="UPA00094"/>
<name>A0A553IDW4_9PEZI</name>
<evidence type="ECO:0000256" key="14">
    <source>
        <dbReference type="RuleBase" id="RU363109"/>
    </source>
</evidence>
<gene>
    <name evidence="15" type="ORF">FHL15_000469</name>
</gene>
<evidence type="ECO:0000256" key="6">
    <source>
        <dbReference type="ARBA" id="ARBA00022692"/>
    </source>
</evidence>
<evidence type="ECO:0000256" key="9">
    <source>
        <dbReference type="ARBA" id="ARBA00023098"/>
    </source>
</evidence>
<sequence length="146" mass="15716">MTLKTNYLLLYNLISLLSWTYLTARVLTADDVTSHSNELLTNVTVLQTAAAIEVVHAVLGLVRSSPATTALQVGGRNLVIWTVMRRFPDLVFSSATGRLGFVGCLLAWGASDILRYAFFVAQLGAGGGSAMGLLRWLRLVDALSST</sequence>
<dbReference type="GO" id="GO:0030148">
    <property type="term" value="P:sphingolipid biosynthetic process"/>
    <property type="evidence" value="ECO:0007669"/>
    <property type="project" value="TreeGrafter"/>
</dbReference>
<dbReference type="InterPro" id="IPR007482">
    <property type="entry name" value="Tyr_Pase-like_PTPLA"/>
</dbReference>
<keyword evidence="11 14" id="KW-0275">Fatty acid biosynthesis</keyword>
<keyword evidence="5 14" id="KW-0444">Lipid biosynthesis</keyword>
<keyword evidence="16" id="KW-1185">Reference proteome</keyword>
<evidence type="ECO:0000256" key="8">
    <source>
        <dbReference type="ARBA" id="ARBA00022989"/>
    </source>
</evidence>
<dbReference type="Pfam" id="PF04387">
    <property type="entry name" value="PTPLA"/>
    <property type="match status" value="1"/>
</dbReference>
<keyword evidence="12 14" id="KW-0456">Lyase</keyword>
<feature type="transmembrane region" description="Helical" evidence="14">
    <location>
        <begin position="116"/>
        <end position="137"/>
    </location>
</feature>
<dbReference type="PANTHER" id="PTHR11035:SF3">
    <property type="entry name" value="VERY-LONG-CHAIN (3R)-3-HYDROXYACYL-COA DEHYDRATASE"/>
    <property type="match status" value="1"/>
</dbReference>
<protein>
    <recommendedName>
        <fullName evidence="4 14">Very-long-chain (3R)-3-hydroxyacyl-CoA dehydratase</fullName>
        <ecNumber evidence="4 14">4.2.1.134</ecNumber>
    </recommendedName>
</protein>
<feature type="transmembrane region" description="Helical" evidence="14">
    <location>
        <begin position="90"/>
        <end position="110"/>
    </location>
</feature>
<comment type="caution">
    <text evidence="15">The sequence shown here is derived from an EMBL/GenBank/DDBJ whole genome shotgun (WGS) entry which is preliminary data.</text>
</comment>
<evidence type="ECO:0000256" key="4">
    <source>
        <dbReference type="ARBA" id="ARBA00013122"/>
    </source>
</evidence>
<keyword evidence="14" id="KW-0256">Endoplasmic reticulum</keyword>
<proteinExistence type="inferred from homology"/>